<protein>
    <recommendedName>
        <fullName evidence="3">RING-type E3 ubiquitin transferase</fullName>
        <ecNumber evidence="3">2.3.2.27</ecNumber>
    </recommendedName>
</protein>
<evidence type="ECO:0000256" key="3">
    <source>
        <dbReference type="ARBA" id="ARBA00012483"/>
    </source>
</evidence>
<comment type="caution">
    <text evidence="9">The sequence shown here is derived from an EMBL/GenBank/DDBJ whole genome shotgun (WGS) entry which is preliminary data.</text>
</comment>
<dbReference type="SUPFAM" id="SSF57850">
    <property type="entry name" value="RING/U-box"/>
    <property type="match status" value="1"/>
</dbReference>
<dbReference type="OrthoDB" id="10064100at2759"/>
<name>A0A834ZDA5_TETSI</name>
<keyword evidence="5" id="KW-0677">Repeat</keyword>
<reference evidence="9 10" key="1">
    <citation type="submission" date="2020-04" db="EMBL/GenBank/DDBJ databases">
        <title>Plant Genome Project.</title>
        <authorList>
            <person name="Zhang R.-G."/>
        </authorList>
    </citation>
    <scope>NUCLEOTIDE SEQUENCE [LARGE SCALE GENOMIC DNA]</scope>
    <source>
        <strain evidence="9">YNK0</strain>
        <tissue evidence="9">Leaf</tissue>
    </source>
</reference>
<sequence length="759" mass="83522">MGNDVTEVMQPLPYSYAIKVHRLMCTELMKFVDKISKIFPAIESAGPRCGSGIQVLCSLNDAIEKAKLLLQHCTDSSKLYLAITGDAIVLRCERVRTALELNLSQIQNNVPVRLAAQISGIVDDLRAAKFIMESSEQEAGKVVLALLRQDISASNLIENSEFEAFQLAALRLHITSPKALLIEKRSIKKLLDKVVDTDPTKEKILKYFLYLLRKYGKSVGGAQTENSSAQYEGSCSSSNSACGQSIEPELHVGNGRHGAQIGVSRTSIPPKEFKCPISLRLMHDPVVIASGQTFERVWIEKWFNEGHYTCPKTQKKLSHLSLTPNSVMKDLISKWCKKHGITIPDPCLQPIPATLSSWKTSSSNSIISLGSSLNDLCLRVDVSNVSLRSLDTNYGSDSSHANVIDELDLVSSRMNDDSHRFPSSANSDGVHSGSLTALAALPWESQCKALEDLKNHLKDNDQACHSEFSNSFLEQLFNFLKNAPDVKAQRAGAQVLLAFLKRRSNIPSICEDAFYLLASFLDCEITEETLAILEVLSDHRYCKSKIVASGALPSILKVLDTPLREFQAIAIKILNNLSSDSDTGSHIASLECISKLVQFMDDSTLAGYCINILKNICNYEEARVAISEADGCIASIAELLESGTHEEQEHAVTVILSLCSQRIEYCQLVMREGVIPSLVDISVNGTPRGKVGAMELLRLLRDVTHSEVLECSLPHAGSNLDMPRDSGNCPKEKKSSSKASRFFSRKISIFSKPRSLVLF</sequence>
<dbReference type="InterPro" id="IPR045210">
    <property type="entry name" value="RING-Ubox_PUB"/>
</dbReference>
<dbReference type="SMART" id="SM00504">
    <property type="entry name" value="Ubox"/>
    <property type="match status" value="1"/>
</dbReference>
<dbReference type="PANTHER" id="PTHR23315">
    <property type="entry name" value="U BOX DOMAIN-CONTAINING"/>
    <property type="match status" value="1"/>
</dbReference>
<dbReference type="GO" id="GO:0016567">
    <property type="term" value="P:protein ubiquitination"/>
    <property type="evidence" value="ECO:0007669"/>
    <property type="project" value="UniProtKB-UniPathway"/>
</dbReference>
<dbReference type="InterPro" id="IPR011989">
    <property type="entry name" value="ARM-like"/>
</dbReference>
<dbReference type="OMA" id="TCPRTHI"/>
<gene>
    <name evidence="9" type="ORF">HHK36_010140</name>
</gene>
<dbReference type="EMBL" id="JABCRI010000006">
    <property type="protein sequence ID" value="KAF8405239.1"/>
    <property type="molecule type" value="Genomic_DNA"/>
</dbReference>
<dbReference type="GO" id="GO:0061630">
    <property type="term" value="F:ubiquitin protein ligase activity"/>
    <property type="evidence" value="ECO:0007669"/>
    <property type="project" value="UniProtKB-EC"/>
</dbReference>
<dbReference type="Pfam" id="PF04564">
    <property type="entry name" value="U-box"/>
    <property type="match status" value="1"/>
</dbReference>
<evidence type="ECO:0000256" key="1">
    <source>
        <dbReference type="ARBA" id="ARBA00000900"/>
    </source>
</evidence>
<dbReference type="CDD" id="cd16664">
    <property type="entry name" value="RING-Ubox_PUB"/>
    <property type="match status" value="1"/>
</dbReference>
<dbReference type="Proteomes" id="UP000655225">
    <property type="component" value="Unassembled WGS sequence"/>
</dbReference>
<comment type="pathway">
    <text evidence="2">Protein modification; protein ubiquitination.</text>
</comment>
<dbReference type="SUPFAM" id="SSF48371">
    <property type="entry name" value="ARM repeat"/>
    <property type="match status" value="1"/>
</dbReference>
<proteinExistence type="predicted"/>
<dbReference type="AlphaFoldDB" id="A0A834ZDA5"/>
<evidence type="ECO:0000259" key="8">
    <source>
        <dbReference type="PROSITE" id="PS51698"/>
    </source>
</evidence>
<evidence type="ECO:0000313" key="9">
    <source>
        <dbReference type="EMBL" id="KAF8405239.1"/>
    </source>
</evidence>
<dbReference type="EC" id="2.3.2.27" evidence="3"/>
<evidence type="ECO:0000256" key="7">
    <source>
        <dbReference type="PROSITE-ProRule" id="PRU00259"/>
    </source>
</evidence>
<dbReference type="PANTHER" id="PTHR23315:SF240">
    <property type="entry name" value="U-BOX DOMAIN-CONTAINING PROTEIN 5"/>
    <property type="match status" value="1"/>
</dbReference>
<dbReference type="InterPro" id="IPR013083">
    <property type="entry name" value="Znf_RING/FYVE/PHD"/>
</dbReference>
<evidence type="ECO:0000256" key="4">
    <source>
        <dbReference type="ARBA" id="ARBA00022679"/>
    </source>
</evidence>
<organism evidence="9 10">
    <name type="scientific">Tetracentron sinense</name>
    <name type="common">Spur-leaf</name>
    <dbReference type="NCBI Taxonomy" id="13715"/>
    <lineage>
        <taxon>Eukaryota</taxon>
        <taxon>Viridiplantae</taxon>
        <taxon>Streptophyta</taxon>
        <taxon>Embryophyta</taxon>
        <taxon>Tracheophyta</taxon>
        <taxon>Spermatophyta</taxon>
        <taxon>Magnoliopsida</taxon>
        <taxon>Trochodendrales</taxon>
        <taxon>Trochodendraceae</taxon>
        <taxon>Tetracentron</taxon>
    </lineage>
</organism>
<keyword evidence="10" id="KW-1185">Reference proteome</keyword>
<feature type="domain" description="U-box" evidence="8">
    <location>
        <begin position="268"/>
        <end position="342"/>
    </location>
</feature>
<dbReference type="FunFam" id="3.30.40.10:FF:000114">
    <property type="entry name" value="RING-type E3 ubiquitin transferase"/>
    <property type="match status" value="1"/>
</dbReference>
<dbReference type="PROSITE" id="PS50176">
    <property type="entry name" value="ARM_REPEAT"/>
    <property type="match status" value="1"/>
</dbReference>
<evidence type="ECO:0000256" key="5">
    <source>
        <dbReference type="ARBA" id="ARBA00022737"/>
    </source>
</evidence>
<keyword evidence="4" id="KW-0808">Transferase</keyword>
<dbReference type="InterPro" id="IPR016024">
    <property type="entry name" value="ARM-type_fold"/>
</dbReference>
<dbReference type="InterPro" id="IPR003613">
    <property type="entry name" value="Ubox_domain"/>
</dbReference>
<dbReference type="PROSITE" id="PS51698">
    <property type="entry name" value="U_BOX"/>
    <property type="match status" value="1"/>
</dbReference>
<evidence type="ECO:0000256" key="2">
    <source>
        <dbReference type="ARBA" id="ARBA00004906"/>
    </source>
</evidence>
<feature type="repeat" description="ARM" evidence="7">
    <location>
        <begin position="550"/>
        <end position="582"/>
    </location>
</feature>
<evidence type="ECO:0000256" key="6">
    <source>
        <dbReference type="ARBA" id="ARBA00022786"/>
    </source>
</evidence>
<evidence type="ECO:0000313" key="10">
    <source>
        <dbReference type="Proteomes" id="UP000655225"/>
    </source>
</evidence>
<dbReference type="Gene3D" id="1.25.10.10">
    <property type="entry name" value="Leucine-rich Repeat Variant"/>
    <property type="match status" value="2"/>
</dbReference>
<accession>A0A834ZDA5</accession>
<keyword evidence="6" id="KW-0833">Ubl conjugation pathway</keyword>
<dbReference type="InterPro" id="IPR000225">
    <property type="entry name" value="Armadillo"/>
</dbReference>
<comment type="catalytic activity">
    <reaction evidence="1">
        <text>S-ubiquitinyl-[E2 ubiquitin-conjugating enzyme]-L-cysteine + [acceptor protein]-L-lysine = [E2 ubiquitin-conjugating enzyme]-L-cysteine + N(6)-ubiquitinyl-[acceptor protein]-L-lysine.</text>
        <dbReference type="EC" id="2.3.2.27"/>
    </reaction>
</comment>
<dbReference type="Gene3D" id="3.30.40.10">
    <property type="entry name" value="Zinc/RING finger domain, C3HC4 (zinc finger)"/>
    <property type="match status" value="1"/>
</dbReference>
<dbReference type="UniPathway" id="UPA00143"/>